<name>A0ABQ3V295_9CHLR</name>
<dbReference type="Proteomes" id="UP000654345">
    <property type="component" value="Unassembled WGS sequence"/>
</dbReference>
<gene>
    <name evidence="1" type="ORF">KSB_77540</name>
</gene>
<organism evidence="1 2">
    <name type="scientific">Ktedonobacter robiniae</name>
    <dbReference type="NCBI Taxonomy" id="2778365"/>
    <lineage>
        <taxon>Bacteria</taxon>
        <taxon>Bacillati</taxon>
        <taxon>Chloroflexota</taxon>
        <taxon>Ktedonobacteria</taxon>
        <taxon>Ktedonobacterales</taxon>
        <taxon>Ktedonobacteraceae</taxon>
        <taxon>Ktedonobacter</taxon>
    </lineage>
</organism>
<reference evidence="1 2" key="1">
    <citation type="journal article" date="2021" name="Int. J. Syst. Evol. Microbiol.">
        <title>Reticulibacter mediterranei gen. nov., sp. nov., within the new family Reticulibacteraceae fam. nov., and Ktedonospora formicarum gen. nov., sp. nov., Ktedonobacter robiniae sp. nov., Dictyobacter formicarum sp. nov. and Dictyobacter arantiisoli sp. nov., belonging to the class Ktedonobacteria.</title>
        <authorList>
            <person name="Yabe S."/>
            <person name="Zheng Y."/>
            <person name="Wang C.M."/>
            <person name="Sakai Y."/>
            <person name="Abe K."/>
            <person name="Yokota A."/>
            <person name="Donadio S."/>
            <person name="Cavaletti L."/>
            <person name="Monciardini P."/>
        </authorList>
    </citation>
    <scope>NUCLEOTIDE SEQUENCE [LARGE SCALE GENOMIC DNA]</scope>
    <source>
        <strain evidence="1 2">SOSP1-30</strain>
    </source>
</reference>
<comment type="caution">
    <text evidence="1">The sequence shown here is derived from an EMBL/GenBank/DDBJ whole genome shotgun (WGS) entry which is preliminary data.</text>
</comment>
<evidence type="ECO:0000313" key="2">
    <source>
        <dbReference type="Proteomes" id="UP000654345"/>
    </source>
</evidence>
<accession>A0ABQ3V295</accession>
<dbReference type="EMBL" id="BNJG01000003">
    <property type="protein sequence ID" value="GHO59279.1"/>
    <property type="molecule type" value="Genomic_DNA"/>
</dbReference>
<sequence length="92" mass="11085">MSQRPCWIAFVFDDAQEQAWFTESLLDEEQVLFELEGFGIHPSRRERQRHVRFRLEQPLTPEQCNRLSQLQSLGLFKRFYYTSEKDETESVV</sequence>
<protein>
    <submittedName>
        <fullName evidence="1">Uncharacterized protein</fullName>
    </submittedName>
</protein>
<evidence type="ECO:0000313" key="1">
    <source>
        <dbReference type="EMBL" id="GHO59279.1"/>
    </source>
</evidence>
<keyword evidence="2" id="KW-1185">Reference proteome</keyword>
<dbReference type="RefSeq" id="WP_201375478.1">
    <property type="nucleotide sequence ID" value="NZ_BNJG01000003.1"/>
</dbReference>
<proteinExistence type="predicted"/>